<comment type="caution">
    <text evidence="2">The sequence shown here is derived from an EMBL/GenBank/DDBJ whole genome shotgun (WGS) entry which is preliminary data.</text>
</comment>
<dbReference type="PROSITE" id="PS50935">
    <property type="entry name" value="SSB"/>
    <property type="match status" value="1"/>
</dbReference>
<reference evidence="2 3" key="1">
    <citation type="journal article" date="2022" name="bioRxiv">
        <title>Genomics of Preaxostyla Flagellates Illuminates Evolutionary Transitions and the Path Towards Mitochondrial Loss.</title>
        <authorList>
            <person name="Novak L.V.F."/>
            <person name="Treitli S.C."/>
            <person name="Pyrih J."/>
            <person name="Halakuc P."/>
            <person name="Pipaliya S.V."/>
            <person name="Vacek V."/>
            <person name="Brzon O."/>
            <person name="Soukal P."/>
            <person name="Eme L."/>
            <person name="Dacks J.B."/>
            <person name="Karnkowska A."/>
            <person name="Elias M."/>
            <person name="Hampl V."/>
        </authorList>
    </citation>
    <scope>NUCLEOTIDE SEQUENCE [LARGE SCALE GENOMIC DNA]</scope>
    <source>
        <strain evidence="2">NAU3</strain>
        <tissue evidence="2">Gut</tissue>
    </source>
</reference>
<keyword evidence="3" id="KW-1185">Reference proteome</keyword>
<evidence type="ECO:0000256" key="1">
    <source>
        <dbReference type="PROSITE-ProRule" id="PRU00252"/>
    </source>
</evidence>
<organism evidence="2 3">
    <name type="scientific">Blattamonas nauphoetae</name>
    <dbReference type="NCBI Taxonomy" id="2049346"/>
    <lineage>
        <taxon>Eukaryota</taxon>
        <taxon>Metamonada</taxon>
        <taxon>Preaxostyla</taxon>
        <taxon>Oxymonadida</taxon>
        <taxon>Blattamonas</taxon>
    </lineage>
</organism>
<evidence type="ECO:0000313" key="2">
    <source>
        <dbReference type="EMBL" id="KAK2943569.1"/>
    </source>
</evidence>
<proteinExistence type="predicted"/>
<sequence>MGELYGGCISIESTLEIRCLRNRNDQLAVQDTLERSRNTQSVFLIGGWGDWVVSAVRLFDRDGDDIGMGLIAMTSGTCSIDSISLGNITFSDSVKLISTSENSSNFHLAISKFVLSTITTQNPSLIEFAAKNPASTFSLSDSELPSTAQSTNKTRDYVDLLSCLLIDCCGLNNNSQNGAAVVDRGEGSDAEGRLSLSKYRKIWTQQANQQEQSLWRTGLFLETVTLGLPLNCGLVLK</sequence>
<dbReference type="Proteomes" id="UP001281761">
    <property type="component" value="Unassembled WGS sequence"/>
</dbReference>
<gene>
    <name evidence="2" type="ORF">BLNAU_21500</name>
</gene>
<protein>
    <submittedName>
        <fullName evidence="2">Uncharacterized protein</fullName>
    </submittedName>
</protein>
<evidence type="ECO:0000313" key="3">
    <source>
        <dbReference type="Proteomes" id="UP001281761"/>
    </source>
</evidence>
<dbReference type="InterPro" id="IPR000424">
    <property type="entry name" value="Primosome_PriB/ssb"/>
</dbReference>
<name>A0ABQ9WWS1_9EUKA</name>
<accession>A0ABQ9WWS1</accession>
<keyword evidence="1" id="KW-0238">DNA-binding</keyword>
<dbReference type="EMBL" id="JARBJD010000338">
    <property type="protein sequence ID" value="KAK2943569.1"/>
    <property type="molecule type" value="Genomic_DNA"/>
</dbReference>